<keyword evidence="4 5" id="KW-0472">Membrane</keyword>
<comment type="subcellular location">
    <subcellularLocation>
        <location evidence="1">Endomembrane system</location>
        <topology evidence="1">Multi-pass membrane protein</topology>
    </subcellularLocation>
</comment>
<organism evidence="7">
    <name type="scientific">Singulisphaera sp. Ch08</name>
    <dbReference type="NCBI Taxonomy" id="3120278"/>
    <lineage>
        <taxon>Bacteria</taxon>
        <taxon>Pseudomonadati</taxon>
        <taxon>Planctomycetota</taxon>
        <taxon>Planctomycetia</taxon>
        <taxon>Isosphaerales</taxon>
        <taxon>Isosphaeraceae</taxon>
        <taxon>Singulisphaera</taxon>
    </lineage>
</organism>
<dbReference type="GO" id="GO:0012505">
    <property type="term" value="C:endomembrane system"/>
    <property type="evidence" value="ECO:0007669"/>
    <property type="project" value="UniProtKB-SubCell"/>
</dbReference>
<evidence type="ECO:0000256" key="3">
    <source>
        <dbReference type="ARBA" id="ARBA00022989"/>
    </source>
</evidence>
<dbReference type="SMART" id="SM00752">
    <property type="entry name" value="HTTM"/>
    <property type="match status" value="1"/>
</dbReference>
<dbReference type="AlphaFoldDB" id="A0AAU7CEA5"/>
<sequence length="347" mass="38695">MNPFRVWNRFWFGPISARPLGAFRIVFGLLCLANLAFMSFELDYWFTNTGLLQGTEAREVAGALRFSPLQWVDDPLTVRLFFGATAVVVVLFTVGWHTRIMGVLLYLTLLSIHHRNIVTNCGVDTLVLIMAFYAMLSPCGAAFSLDARRAARKRGTLAEPLIVPWAQRLIQLHLSLIYFDTAVLKCNGGTWLGGTALHFVLSNTEVGRSQLMWLVEYPLVINLLTYIALAVEFGLAVFLWFRPTRVWMALAGLGLHAGVLFTVNVPIFGEVMTACYLVFLAPDELNSLIRCLNPRSWFRRRSETGAPLAKVPGRVDSPSGLAGRHQFDPALNRIRAAIGTGEDHLED</sequence>
<dbReference type="RefSeq" id="WP_406696058.1">
    <property type="nucleotide sequence ID" value="NZ_CP155447.1"/>
</dbReference>
<evidence type="ECO:0000256" key="4">
    <source>
        <dbReference type="ARBA" id="ARBA00023136"/>
    </source>
</evidence>
<feature type="transmembrane region" description="Helical" evidence="5">
    <location>
        <begin position="21"/>
        <end position="40"/>
    </location>
</feature>
<dbReference type="EMBL" id="CP155447">
    <property type="protein sequence ID" value="XBH03324.1"/>
    <property type="molecule type" value="Genomic_DNA"/>
</dbReference>
<feature type="domain" description="HTTM-like" evidence="6">
    <location>
        <begin position="12"/>
        <end position="284"/>
    </location>
</feature>
<dbReference type="PANTHER" id="PTHR39535">
    <property type="entry name" value="SPORULATION-DELAYING PROTEIN SDPB"/>
    <property type="match status" value="1"/>
</dbReference>
<proteinExistence type="predicted"/>
<dbReference type="InterPro" id="IPR053934">
    <property type="entry name" value="HTTM_dom"/>
</dbReference>
<gene>
    <name evidence="7" type="ORF">V5E97_34195</name>
</gene>
<feature type="transmembrane region" description="Helical" evidence="5">
    <location>
        <begin position="253"/>
        <end position="279"/>
    </location>
</feature>
<reference evidence="7" key="1">
    <citation type="submission" date="2024-05" db="EMBL/GenBank/DDBJ databases">
        <title>Planctomycetes of the genus Singulisphaera possess chitinolytic capabilities.</title>
        <authorList>
            <person name="Ivanova A."/>
        </authorList>
    </citation>
    <scope>NUCLEOTIDE SEQUENCE</scope>
    <source>
        <strain evidence="7">Ch08T</strain>
    </source>
</reference>
<dbReference type="InterPro" id="IPR011020">
    <property type="entry name" value="HTTM-like"/>
</dbReference>
<dbReference type="InterPro" id="IPR052964">
    <property type="entry name" value="Sporulation_signal_mat"/>
</dbReference>
<evidence type="ECO:0000259" key="6">
    <source>
        <dbReference type="SMART" id="SM00752"/>
    </source>
</evidence>
<protein>
    <submittedName>
        <fullName evidence="7">HTTM domain-containing protein</fullName>
    </submittedName>
</protein>
<evidence type="ECO:0000256" key="2">
    <source>
        <dbReference type="ARBA" id="ARBA00022692"/>
    </source>
</evidence>
<accession>A0AAU7CEA5</accession>
<feature type="transmembrane region" description="Helical" evidence="5">
    <location>
        <begin position="76"/>
        <end position="96"/>
    </location>
</feature>
<keyword evidence="3 5" id="KW-1133">Transmembrane helix</keyword>
<name>A0AAU7CEA5_9BACT</name>
<feature type="transmembrane region" description="Helical" evidence="5">
    <location>
        <begin position="117"/>
        <end position="136"/>
    </location>
</feature>
<evidence type="ECO:0000256" key="1">
    <source>
        <dbReference type="ARBA" id="ARBA00004127"/>
    </source>
</evidence>
<dbReference type="Pfam" id="PF05090">
    <property type="entry name" value="HTTM"/>
    <property type="match status" value="1"/>
</dbReference>
<feature type="transmembrane region" description="Helical" evidence="5">
    <location>
        <begin position="219"/>
        <end position="241"/>
    </location>
</feature>
<evidence type="ECO:0000256" key="5">
    <source>
        <dbReference type="SAM" id="Phobius"/>
    </source>
</evidence>
<keyword evidence="2 5" id="KW-0812">Transmembrane</keyword>
<evidence type="ECO:0000313" key="7">
    <source>
        <dbReference type="EMBL" id="XBH03324.1"/>
    </source>
</evidence>
<dbReference type="PANTHER" id="PTHR39535:SF2">
    <property type="entry name" value="HTTM DOMAIN-CONTAINING PROTEIN"/>
    <property type="match status" value="1"/>
</dbReference>